<feature type="non-terminal residue" evidence="2">
    <location>
        <position position="344"/>
    </location>
</feature>
<proteinExistence type="predicted"/>
<accession>A0A5J4T6X7</accession>
<comment type="caution">
    <text evidence="2">The sequence shown here is derived from an EMBL/GenBank/DDBJ whole genome shotgun (WGS) entry which is preliminary data.</text>
</comment>
<sequence length="344" mass="38654">MGKDVKKDVQQELQNMTGAPSFNSTTHEDEFKEIETYIGVSGATSKLRRAGKLLSTPNLVDVANCKCPLLTSVLSATQIERKTLGQPQNVNVMDEVKLDELNWWELNDLDEVNVKKLLEFSSLEEFHEYHLQTKNGGIQHVAELGQLRNIINEKNYLQPLPPLIITTEYSVRNIRFRDAERDRDEEGNLIGGYSIPPAQPPPHKRVTKTVSFRPLPKSAIHIQPQLSISQQQIPSQQQAVLGQDQQLVKDSQQPSSLNTTTIHAPILKVSEPVQSINIQQQIPTTPTTPSQVPDKRVQRIQTPTHSTLQPIEIPYAQSELTNVSNPQTPAQIQSQQKINLQMIP</sequence>
<feature type="region of interest" description="Disordered" evidence="1">
    <location>
        <begin position="1"/>
        <end position="26"/>
    </location>
</feature>
<feature type="compositionally biased region" description="Basic and acidic residues" evidence="1">
    <location>
        <begin position="1"/>
        <end position="10"/>
    </location>
</feature>
<protein>
    <submittedName>
        <fullName evidence="2">Uncharacterized protein</fullName>
    </submittedName>
</protein>
<evidence type="ECO:0000313" key="3">
    <source>
        <dbReference type="Proteomes" id="UP000324800"/>
    </source>
</evidence>
<name>A0A5J4T6X7_9EUKA</name>
<dbReference type="EMBL" id="SNRW01037061">
    <property type="protein sequence ID" value="KAA6354009.1"/>
    <property type="molecule type" value="Genomic_DNA"/>
</dbReference>
<evidence type="ECO:0000256" key="1">
    <source>
        <dbReference type="SAM" id="MobiDB-lite"/>
    </source>
</evidence>
<feature type="compositionally biased region" description="Polar residues" evidence="1">
    <location>
        <begin position="11"/>
        <end position="25"/>
    </location>
</feature>
<reference evidence="2 3" key="1">
    <citation type="submission" date="2019-03" db="EMBL/GenBank/DDBJ databases">
        <title>Single cell metagenomics reveals metabolic interactions within the superorganism composed of flagellate Streblomastix strix and complex community of Bacteroidetes bacteria on its surface.</title>
        <authorList>
            <person name="Treitli S.C."/>
            <person name="Kolisko M."/>
            <person name="Husnik F."/>
            <person name="Keeling P."/>
            <person name="Hampl V."/>
        </authorList>
    </citation>
    <scope>NUCLEOTIDE SEQUENCE [LARGE SCALE GENOMIC DNA]</scope>
    <source>
        <strain evidence="2">ST1C</strain>
    </source>
</reference>
<feature type="region of interest" description="Disordered" evidence="1">
    <location>
        <begin position="185"/>
        <end position="206"/>
    </location>
</feature>
<dbReference type="Proteomes" id="UP000324800">
    <property type="component" value="Unassembled WGS sequence"/>
</dbReference>
<organism evidence="2 3">
    <name type="scientific">Streblomastix strix</name>
    <dbReference type="NCBI Taxonomy" id="222440"/>
    <lineage>
        <taxon>Eukaryota</taxon>
        <taxon>Metamonada</taxon>
        <taxon>Preaxostyla</taxon>
        <taxon>Oxymonadida</taxon>
        <taxon>Streblomastigidae</taxon>
        <taxon>Streblomastix</taxon>
    </lineage>
</organism>
<evidence type="ECO:0000313" key="2">
    <source>
        <dbReference type="EMBL" id="KAA6354009.1"/>
    </source>
</evidence>
<dbReference type="AlphaFoldDB" id="A0A5J4T6X7"/>
<gene>
    <name evidence="2" type="ORF">EZS28_050464</name>
</gene>